<keyword evidence="5" id="KW-0998">Cell outer membrane</keyword>
<evidence type="ECO:0000256" key="1">
    <source>
        <dbReference type="ARBA" id="ARBA00004442"/>
    </source>
</evidence>
<name>A0A1H0HLS4_9SPHI</name>
<dbReference type="Proteomes" id="UP000183200">
    <property type="component" value="Unassembled WGS sequence"/>
</dbReference>
<reference evidence="9" key="1">
    <citation type="submission" date="2016-10" db="EMBL/GenBank/DDBJ databases">
        <authorList>
            <person name="Varghese N."/>
            <person name="Submissions S."/>
        </authorList>
    </citation>
    <scope>NUCLEOTIDE SEQUENCE [LARGE SCALE GENOMIC DNA]</scope>
    <source>
        <strain evidence="9">DSM 19110</strain>
    </source>
</reference>
<dbReference type="SUPFAM" id="SSF48452">
    <property type="entry name" value="TPR-like"/>
    <property type="match status" value="1"/>
</dbReference>
<dbReference type="GO" id="GO:0009279">
    <property type="term" value="C:cell outer membrane"/>
    <property type="evidence" value="ECO:0007669"/>
    <property type="project" value="UniProtKB-SubCell"/>
</dbReference>
<comment type="similarity">
    <text evidence="2">Belongs to the SusD family.</text>
</comment>
<dbReference type="OrthoDB" id="697229at2"/>
<feature type="domain" description="SusD-like N-terminal" evidence="7">
    <location>
        <begin position="27"/>
        <end position="228"/>
    </location>
</feature>
<proteinExistence type="inferred from homology"/>
<evidence type="ECO:0000259" key="6">
    <source>
        <dbReference type="Pfam" id="PF07980"/>
    </source>
</evidence>
<evidence type="ECO:0000313" key="8">
    <source>
        <dbReference type="EMBL" id="SDO20060.1"/>
    </source>
</evidence>
<evidence type="ECO:0000256" key="4">
    <source>
        <dbReference type="ARBA" id="ARBA00023136"/>
    </source>
</evidence>
<evidence type="ECO:0000256" key="5">
    <source>
        <dbReference type="ARBA" id="ARBA00023237"/>
    </source>
</evidence>
<dbReference type="RefSeq" id="WP_083362088.1">
    <property type="nucleotide sequence ID" value="NZ_FNGY01000012.1"/>
</dbReference>
<dbReference type="PROSITE" id="PS51257">
    <property type="entry name" value="PROKAR_LIPOPROTEIN"/>
    <property type="match status" value="1"/>
</dbReference>
<sequence>MKTPTIKTYTILLLLLTAGLYSCKKSFLEVEPKGKLVAKNVNDYNLLLNSPFFNANDVDGQLFLGDDITSTEPYFKNMLTLKSKRAFQYADVIYEPNEDGTEIKVLMKQLYTYNIIINEVMNAAGGTEEQKLALKAEALTNRAWVYFMLINYYGKPYLEATAVTDPGFPIVAAADVTLNKFERASVKAVYDFMIDDLQTAIPALPISAGNRTRVSKSAAEALLGKIYLFMGKYPEGLVQMDNAFSHLPTTYKVELYDYNVTLAVNGPWGYNPTTSPAMFLLGPSSVSDNLEVLFPKQLTNNYTFLANDLLLNAKTAALYGARDQRLKLLSSSYYGGAPIKAPGVKRKIGPVLVQLGMNMPDMYLIRAELKARTSDVPNAKAIMEAFLKNRMPAADAVLNITDQTAMIKFIIEERIREFALQGHRWFDMRRLSVDPLFAGTTYSHQALSETGEVVGDFPLKPERFVFRFPAKVINANPGMPDNP</sequence>
<dbReference type="InterPro" id="IPR033985">
    <property type="entry name" value="SusD-like_N"/>
</dbReference>
<dbReference type="AlphaFoldDB" id="A0A1H0HLS4"/>
<evidence type="ECO:0000313" key="9">
    <source>
        <dbReference type="Proteomes" id="UP000183200"/>
    </source>
</evidence>
<evidence type="ECO:0000256" key="2">
    <source>
        <dbReference type="ARBA" id="ARBA00006275"/>
    </source>
</evidence>
<evidence type="ECO:0000259" key="7">
    <source>
        <dbReference type="Pfam" id="PF14322"/>
    </source>
</evidence>
<evidence type="ECO:0000256" key="3">
    <source>
        <dbReference type="ARBA" id="ARBA00022729"/>
    </source>
</evidence>
<organism evidence="8 9">
    <name type="scientific">Pedobacter steynii</name>
    <dbReference type="NCBI Taxonomy" id="430522"/>
    <lineage>
        <taxon>Bacteria</taxon>
        <taxon>Pseudomonadati</taxon>
        <taxon>Bacteroidota</taxon>
        <taxon>Sphingobacteriia</taxon>
        <taxon>Sphingobacteriales</taxon>
        <taxon>Sphingobacteriaceae</taxon>
        <taxon>Pedobacter</taxon>
    </lineage>
</organism>
<feature type="domain" description="RagB/SusD" evidence="6">
    <location>
        <begin position="361"/>
        <end position="483"/>
    </location>
</feature>
<dbReference type="Gene3D" id="1.25.40.390">
    <property type="match status" value="1"/>
</dbReference>
<dbReference type="InterPro" id="IPR011990">
    <property type="entry name" value="TPR-like_helical_dom_sf"/>
</dbReference>
<dbReference type="STRING" id="430522.BFS30_12990"/>
<dbReference type="EMBL" id="FNGY01000012">
    <property type="protein sequence ID" value="SDO20060.1"/>
    <property type="molecule type" value="Genomic_DNA"/>
</dbReference>
<dbReference type="Pfam" id="PF07980">
    <property type="entry name" value="SusD_RagB"/>
    <property type="match status" value="1"/>
</dbReference>
<protein>
    <submittedName>
        <fullName evidence="8">SusD family protein</fullName>
    </submittedName>
</protein>
<comment type="subcellular location">
    <subcellularLocation>
        <location evidence="1">Cell outer membrane</location>
    </subcellularLocation>
</comment>
<keyword evidence="9" id="KW-1185">Reference proteome</keyword>
<gene>
    <name evidence="8" type="ORF">SAMN05421820_112187</name>
</gene>
<accession>A0A1H0HLS4</accession>
<dbReference type="InterPro" id="IPR012944">
    <property type="entry name" value="SusD_RagB_dom"/>
</dbReference>
<keyword evidence="4" id="KW-0472">Membrane</keyword>
<dbReference type="Pfam" id="PF14322">
    <property type="entry name" value="SusD-like_3"/>
    <property type="match status" value="1"/>
</dbReference>
<keyword evidence="3" id="KW-0732">Signal</keyword>